<accession>C6HZF8</accession>
<evidence type="ECO:0000259" key="2">
    <source>
        <dbReference type="PROSITE" id="PS51176"/>
    </source>
</evidence>
<dbReference type="Proteomes" id="UP000009374">
    <property type="component" value="Unassembled WGS sequence"/>
</dbReference>
<dbReference type="InterPro" id="IPR008927">
    <property type="entry name" value="6-PGluconate_DH-like_C_sf"/>
</dbReference>
<dbReference type="GO" id="GO:0006571">
    <property type="term" value="P:tyrosine biosynthetic process"/>
    <property type="evidence" value="ECO:0007669"/>
    <property type="project" value="InterPro"/>
</dbReference>
<reference evidence="3 4" key="1">
    <citation type="journal article" date="2009" name="Appl. Environ. Microbiol.">
        <title>Community genomic and proteomic analyses of chemoautotrophic iron-oxidizing "Leptospirillum rubarum" (Group II) and "Leptospirillum ferrodiazotrophum" (Group III) bacteria in acid mine drainage biofilms.</title>
        <authorList>
            <person name="Goltsman D.S."/>
            <person name="Denef V.J."/>
            <person name="Singer S.W."/>
            <person name="VerBerkmoes N.C."/>
            <person name="Lefsrud M."/>
            <person name="Mueller R.S."/>
            <person name="Dick G.J."/>
            <person name="Sun C.L."/>
            <person name="Wheeler K.E."/>
            <person name="Zemla A."/>
            <person name="Baker B.J."/>
            <person name="Hauser L."/>
            <person name="Land M."/>
            <person name="Shah M.B."/>
            <person name="Thelen M.P."/>
            <person name="Hettich R.L."/>
            <person name="Banfield J.F."/>
        </authorList>
    </citation>
    <scope>NUCLEOTIDE SEQUENCE [LARGE SCALE GENOMIC DNA]</scope>
</reference>
<dbReference type="InterPro" id="IPR036291">
    <property type="entry name" value="NAD(P)-bd_dom_sf"/>
</dbReference>
<sequence>MEPPSVPFGTVAVLGTGLMGGSLAGALKSLAHPPRIVGTSQNPADAEGARARGWIDAVFPSNALCAAGADLVVVAVPPGEVESVWGEISPGLGPEAVVTDLSSVKGALFGAYSRSFADRLPLYTSSHPMAGSERTGVEAARPDLFRGRTVFLTPFSREQGQTSRLAALWQLLGARTTVLSPADHDGIVAFISHLPHVLSYSLLHLVERMRAEHRFENFDYMAQRGGSFSDLLRIAKSSPSLWADIFSQNRLALLEAIDLYQGEIGTLREAIASLSPGELSRLLSEWAEPALGAGPA</sequence>
<organism evidence="3 4">
    <name type="scientific">Leptospirillum ferrodiazotrophum</name>
    <dbReference type="NCBI Taxonomy" id="412449"/>
    <lineage>
        <taxon>Bacteria</taxon>
        <taxon>Pseudomonadati</taxon>
        <taxon>Nitrospirota</taxon>
        <taxon>Nitrospiria</taxon>
        <taxon>Nitrospirales</taxon>
        <taxon>Nitrospiraceae</taxon>
        <taxon>Leptospirillum</taxon>
    </lineage>
</organism>
<keyword evidence="1" id="KW-0560">Oxidoreductase</keyword>
<dbReference type="InterPro" id="IPR046825">
    <property type="entry name" value="PDH_C"/>
</dbReference>
<dbReference type="GO" id="GO:0004665">
    <property type="term" value="F:prephenate dehydrogenase (NADP+) activity"/>
    <property type="evidence" value="ECO:0007669"/>
    <property type="project" value="InterPro"/>
</dbReference>
<dbReference type="Gene3D" id="1.10.3660.10">
    <property type="entry name" value="6-phosphogluconate dehydrogenase C-terminal like domain"/>
    <property type="match status" value="1"/>
</dbReference>
<dbReference type="PROSITE" id="PS51176">
    <property type="entry name" value="PDH_ADH"/>
    <property type="match status" value="1"/>
</dbReference>
<dbReference type="PANTHER" id="PTHR21363">
    <property type="entry name" value="PREPHENATE DEHYDROGENASE"/>
    <property type="match status" value="1"/>
</dbReference>
<proteinExistence type="predicted"/>
<dbReference type="AlphaFoldDB" id="C6HZF8"/>
<dbReference type="EMBL" id="GG693882">
    <property type="protein sequence ID" value="EES51980.1"/>
    <property type="molecule type" value="Genomic_DNA"/>
</dbReference>
<dbReference type="Pfam" id="PF20463">
    <property type="entry name" value="PDH_C"/>
    <property type="match status" value="1"/>
</dbReference>
<name>C6HZF8_9BACT</name>
<dbReference type="PANTHER" id="PTHR21363:SF0">
    <property type="entry name" value="PREPHENATE DEHYDROGENASE [NADP(+)]"/>
    <property type="match status" value="1"/>
</dbReference>
<dbReference type="InterPro" id="IPR046826">
    <property type="entry name" value="PDH_N"/>
</dbReference>
<feature type="domain" description="Prephenate/arogenate dehydrogenase" evidence="2">
    <location>
        <begin position="9"/>
        <end position="296"/>
    </location>
</feature>
<dbReference type="GO" id="GO:0070403">
    <property type="term" value="F:NAD+ binding"/>
    <property type="evidence" value="ECO:0007669"/>
    <property type="project" value="InterPro"/>
</dbReference>
<dbReference type="GO" id="GO:0008977">
    <property type="term" value="F:prephenate dehydrogenase (NAD+) activity"/>
    <property type="evidence" value="ECO:0007669"/>
    <property type="project" value="InterPro"/>
</dbReference>
<evidence type="ECO:0000256" key="1">
    <source>
        <dbReference type="ARBA" id="ARBA00023002"/>
    </source>
</evidence>
<gene>
    <name evidence="3" type="ORF">UBAL3_95320015</name>
</gene>
<dbReference type="InterPro" id="IPR050812">
    <property type="entry name" value="Preph/Arog_dehydrog"/>
</dbReference>
<dbReference type="SUPFAM" id="SSF48179">
    <property type="entry name" value="6-phosphogluconate dehydrogenase C-terminal domain-like"/>
    <property type="match status" value="1"/>
</dbReference>
<dbReference type="Pfam" id="PF02153">
    <property type="entry name" value="PDH_N"/>
    <property type="match status" value="1"/>
</dbReference>
<evidence type="ECO:0000313" key="3">
    <source>
        <dbReference type="EMBL" id="EES51980.1"/>
    </source>
</evidence>
<dbReference type="Gene3D" id="3.40.50.720">
    <property type="entry name" value="NAD(P)-binding Rossmann-like Domain"/>
    <property type="match status" value="1"/>
</dbReference>
<keyword evidence="4" id="KW-1185">Reference proteome</keyword>
<protein>
    <submittedName>
        <fullName evidence="3">Prephenate dehydrogenase</fullName>
    </submittedName>
</protein>
<evidence type="ECO:0000313" key="4">
    <source>
        <dbReference type="Proteomes" id="UP000009374"/>
    </source>
</evidence>
<dbReference type="SUPFAM" id="SSF51735">
    <property type="entry name" value="NAD(P)-binding Rossmann-fold domains"/>
    <property type="match status" value="1"/>
</dbReference>
<dbReference type="InterPro" id="IPR003099">
    <property type="entry name" value="Prephen_DH"/>
</dbReference>